<gene>
    <name evidence="2" type="ORF">RSOL_041420</name>
</gene>
<dbReference type="EMBL" id="JATN01000322">
    <property type="protein sequence ID" value="EUC54348.1"/>
    <property type="molecule type" value="Genomic_DNA"/>
</dbReference>
<evidence type="ECO:0000313" key="3">
    <source>
        <dbReference type="Proteomes" id="UP000030108"/>
    </source>
</evidence>
<name>X8IW29_9AGAM</name>
<evidence type="ECO:0000313" key="2">
    <source>
        <dbReference type="EMBL" id="EUC54348.1"/>
    </source>
</evidence>
<evidence type="ECO:0000256" key="1">
    <source>
        <dbReference type="SAM" id="MobiDB-lite"/>
    </source>
</evidence>
<accession>X8IW29</accession>
<dbReference type="OrthoDB" id="3261690at2759"/>
<dbReference type="AlphaFoldDB" id="X8IW29"/>
<feature type="compositionally biased region" description="Low complexity" evidence="1">
    <location>
        <begin position="1"/>
        <end position="18"/>
    </location>
</feature>
<sequence>MSSDFSLPSSPPSRASSPESDESFVVNDKRQPIDKNLPPIVEVNFRGWLDIWDRLDKSRNKQERDIFGLTGHFTDPDTAEQRRAKLDLSGHRPRETDTFHQISDIDSAIAIFLKKIPIRDGSIIKYHMAFNVKYTLVKDTHIPPIRLELENGDIKTVYLHKVPNTRLLEMEPKALLRIHFPFLELPCGSVVVPEDHMSQFYDMCWRPAATDVLPEELVRDWPATVNDEKYRSQKRKDKAREEDSQRQTGPLQDMARDIHANFLNPLLDRCREIIDETEELRWARHFFLGYEMRGMKNRQDSMHPPPEGSLIYKGKCSLTLWSLPA</sequence>
<proteinExistence type="predicted"/>
<reference evidence="3" key="1">
    <citation type="journal article" date="2014" name="Genome Announc.">
        <title>Draft genome sequence of the plant-pathogenic soil fungus Rhizoctonia solani anastomosis group 3 strain Rhs1AP.</title>
        <authorList>
            <person name="Cubeta M.A."/>
            <person name="Thomas E."/>
            <person name="Dean R.A."/>
            <person name="Jabaji S."/>
            <person name="Neate S.M."/>
            <person name="Tavantzis S."/>
            <person name="Toda T."/>
            <person name="Vilgalys R."/>
            <person name="Bharathan N."/>
            <person name="Fedorova-Abrams N."/>
            <person name="Pakala S.B."/>
            <person name="Pakala S.M."/>
            <person name="Zafar N."/>
            <person name="Joardar V."/>
            <person name="Losada L."/>
            <person name="Nierman W.C."/>
        </authorList>
    </citation>
    <scope>NUCLEOTIDE SEQUENCE [LARGE SCALE GENOMIC DNA]</scope>
    <source>
        <strain evidence="3">AG-3</strain>
    </source>
</reference>
<organism evidence="2 3">
    <name type="scientific">Rhizoctonia solani AG-3 Rhs1AP</name>
    <dbReference type="NCBI Taxonomy" id="1086054"/>
    <lineage>
        <taxon>Eukaryota</taxon>
        <taxon>Fungi</taxon>
        <taxon>Dikarya</taxon>
        <taxon>Basidiomycota</taxon>
        <taxon>Agaricomycotina</taxon>
        <taxon>Agaricomycetes</taxon>
        <taxon>Cantharellales</taxon>
        <taxon>Ceratobasidiaceae</taxon>
        <taxon>Rhizoctonia</taxon>
    </lineage>
</organism>
<dbReference type="Proteomes" id="UP000030108">
    <property type="component" value="Unassembled WGS sequence"/>
</dbReference>
<protein>
    <submittedName>
        <fullName evidence="2">Uncharacterized protein</fullName>
    </submittedName>
</protein>
<feature type="region of interest" description="Disordered" evidence="1">
    <location>
        <begin position="1"/>
        <end position="30"/>
    </location>
</feature>
<comment type="caution">
    <text evidence="2">The sequence shown here is derived from an EMBL/GenBank/DDBJ whole genome shotgun (WGS) entry which is preliminary data.</text>
</comment>
<feature type="region of interest" description="Disordered" evidence="1">
    <location>
        <begin position="228"/>
        <end position="253"/>
    </location>
</feature>